<gene>
    <name evidence="2" type="ORF">MBM_10007</name>
</gene>
<dbReference type="EMBL" id="JH921481">
    <property type="protein sequence ID" value="EKD11838.1"/>
    <property type="molecule type" value="Genomic_DNA"/>
</dbReference>
<feature type="compositionally biased region" description="Low complexity" evidence="1">
    <location>
        <begin position="186"/>
        <end position="195"/>
    </location>
</feature>
<dbReference type="KEGG" id="mbe:MBM_10007"/>
<evidence type="ECO:0000313" key="2">
    <source>
        <dbReference type="EMBL" id="EKD11838.1"/>
    </source>
</evidence>
<keyword evidence="3" id="KW-1185">Reference proteome</keyword>
<dbReference type="Proteomes" id="UP000006753">
    <property type="component" value="Unassembled WGS sequence"/>
</dbReference>
<feature type="region of interest" description="Disordered" evidence="1">
    <location>
        <begin position="757"/>
        <end position="793"/>
    </location>
</feature>
<organism evidence="2 3">
    <name type="scientific">Marssonina brunnea f. sp. multigermtubi (strain MB_m1)</name>
    <name type="common">Marssonina leaf spot fungus</name>
    <dbReference type="NCBI Taxonomy" id="1072389"/>
    <lineage>
        <taxon>Eukaryota</taxon>
        <taxon>Fungi</taxon>
        <taxon>Dikarya</taxon>
        <taxon>Ascomycota</taxon>
        <taxon>Pezizomycotina</taxon>
        <taxon>Leotiomycetes</taxon>
        <taxon>Helotiales</taxon>
        <taxon>Drepanopezizaceae</taxon>
        <taxon>Drepanopeziza</taxon>
    </lineage>
</organism>
<evidence type="ECO:0000313" key="3">
    <source>
        <dbReference type="Proteomes" id="UP000006753"/>
    </source>
</evidence>
<feature type="compositionally biased region" description="Gly residues" evidence="1">
    <location>
        <begin position="114"/>
        <end position="123"/>
    </location>
</feature>
<feature type="compositionally biased region" description="Low complexity" evidence="1">
    <location>
        <begin position="152"/>
        <end position="167"/>
    </location>
</feature>
<proteinExistence type="predicted"/>
<dbReference type="InParanoid" id="K1WTB2"/>
<sequence>MYRLGKHNNFDHPIRAPPLSSLSVDHGPPRARKQSQQTESKGYIRTVQGDRDRLQRICESLERLGMSRLLGKGEDRRLIRHEGDAIAYADAGPGTCQAKTDVGAQVQVLLQYAGDGGIGTGNGRRGDRGRGSGKEDEDEEEEEEEVGRRVVSNSNSNNNNDNNSNNKSDNHDHNNSGHTKHKNKNKNNNTNTNPNPRMVNRAFFTFACANCLPTKSQWSVLPTPSRRSNQIISLQPATAISALFFIGPLQFDYHRRLPKPNRYSTFLHARVEKYGTGTTQPTHQLMDGRTALTDLFLPRDAVLAADFTLHTPHTTHHAVQAHAHAAVVTPPWDRTSLSSKAYLCDTAAAALGVQARAFQQLWAGLETNDRWRRRKKRLAGWFKGWSSTPTNRVPNLPRRFLLRIGPSQPPTYLRYYIPCLPYGKYGRCSIAMTVIEKGMDRYLVIIMNRDNRSSSRESKHFRGNQSGAMEGGNVCEQALRITRVSRSRIMAAPAKVAPEGPTASNRPTAGYRVSLAARFGVANQGHIGGLSRRIVRRTEPYQSCVFLPSELWPTPIDHNRRTRLRQAIPFFLEARQAMLLSSHVPTSRGVPNEDYWESGNVTPDTKLPVPADRSIPKLGLPLPLGGFTRQDAWHLSDSVLGGLQRKHQHSAGMEGRATTDSHELDPLDHLNTVPFGTVLTDPTIPPFFITGSAPTVPHRTKHAVHLPLPNRPYQILPQRVHHHTRPAPHRGPPTVVTTLAAPTTFPSKHPVYREAARPAPAHTHQHRLCPSSQPPGPAPLSSHACAGPEPPSCALKKSRKFQFMIRRSSQRMRV</sequence>
<feature type="region of interest" description="Disordered" evidence="1">
    <location>
        <begin position="1"/>
        <end position="42"/>
    </location>
</feature>
<protein>
    <submittedName>
        <fullName evidence="2">Uncharacterized protein</fullName>
    </submittedName>
</protein>
<feature type="region of interest" description="Disordered" evidence="1">
    <location>
        <begin position="114"/>
        <end position="198"/>
    </location>
</feature>
<reference evidence="2 3" key="1">
    <citation type="journal article" date="2012" name="BMC Genomics">
        <title>Sequencing the genome of Marssonina brunnea reveals fungus-poplar co-evolution.</title>
        <authorList>
            <person name="Zhu S."/>
            <person name="Cao Y.-Z."/>
            <person name="Jiang C."/>
            <person name="Tan B.-Y."/>
            <person name="Wang Z."/>
            <person name="Feng S."/>
            <person name="Zhang L."/>
            <person name="Su X.-H."/>
            <person name="Brejova B."/>
            <person name="Vinar T."/>
            <person name="Xu M."/>
            <person name="Wang M.-X."/>
            <person name="Zhang S.-G."/>
            <person name="Huang M.-R."/>
            <person name="Wu R."/>
            <person name="Zhou Y."/>
        </authorList>
    </citation>
    <scope>NUCLEOTIDE SEQUENCE [LARGE SCALE GENOMIC DNA]</scope>
    <source>
        <strain evidence="2 3">MB_m1</strain>
    </source>
</reference>
<feature type="compositionally biased region" description="Basic and acidic residues" evidence="1">
    <location>
        <begin position="124"/>
        <end position="134"/>
    </location>
</feature>
<name>K1WTB2_MARBU</name>
<accession>K1WTB2</accession>
<evidence type="ECO:0000256" key="1">
    <source>
        <dbReference type="SAM" id="MobiDB-lite"/>
    </source>
</evidence>
<feature type="compositionally biased region" description="Acidic residues" evidence="1">
    <location>
        <begin position="135"/>
        <end position="145"/>
    </location>
</feature>
<dbReference type="HOGENOM" id="CLU_346835_0_0_1"/>
<dbReference type="AlphaFoldDB" id="K1WTB2"/>